<accession>A0A2U0I187</accession>
<proteinExistence type="predicted"/>
<protein>
    <submittedName>
        <fullName evidence="1">Uncharacterized protein</fullName>
    </submittedName>
</protein>
<dbReference type="AlphaFoldDB" id="A0A2U0I187"/>
<gene>
    <name evidence="1" type="ORF">DDV96_09605</name>
</gene>
<organism evidence="1 2">
    <name type="scientific">Marixanthomonas spongiae</name>
    <dbReference type="NCBI Taxonomy" id="2174845"/>
    <lineage>
        <taxon>Bacteria</taxon>
        <taxon>Pseudomonadati</taxon>
        <taxon>Bacteroidota</taxon>
        <taxon>Flavobacteriia</taxon>
        <taxon>Flavobacteriales</taxon>
        <taxon>Flavobacteriaceae</taxon>
        <taxon>Marixanthomonas</taxon>
    </lineage>
</organism>
<dbReference type="EMBL" id="QEHR01000005">
    <property type="protein sequence ID" value="PVW14760.1"/>
    <property type="molecule type" value="Genomic_DNA"/>
</dbReference>
<name>A0A2U0I187_9FLAO</name>
<comment type="caution">
    <text evidence="1">The sequence shown here is derived from an EMBL/GenBank/DDBJ whole genome shotgun (WGS) entry which is preliminary data.</text>
</comment>
<reference evidence="1 2" key="1">
    <citation type="submission" date="2018-04" db="EMBL/GenBank/DDBJ databases">
        <title>Marixanthomonas spongiae HN-E44 sp. nov., isolated from a marine sponge.</title>
        <authorList>
            <person name="Luo L."/>
            <person name="Zhuang L."/>
        </authorList>
    </citation>
    <scope>NUCLEOTIDE SEQUENCE [LARGE SCALE GENOMIC DNA]</scope>
    <source>
        <strain evidence="1 2">HN-E44</strain>
    </source>
</reference>
<keyword evidence="2" id="KW-1185">Reference proteome</keyword>
<dbReference type="OrthoDB" id="1440507at2"/>
<evidence type="ECO:0000313" key="2">
    <source>
        <dbReference type="Proteomes" id="UP000245962"/>
    </source>
</evidence>
<dbReference type="Proteomes" id="UP000245962">
    <property type="component" value="Unassembled WGS sequence"/>
</dbReference>
<dbReference type="RefSeq" id="WP_116694537.1">
    <property type="nucleotide sequence ID" value="NZ_QEHR01000005.1"/>
</dbReference>
<evidence type="ECO:0000313" key="1">
    <source>
        <dbReference type="EMBL" id="PVW14760.1"/>
    </source>
</evidence>
<sequence>MTKPAKCISVDEARQLQDNWVNTRAVEIERAQGSVDTREFFYTVDELQEYLDYVKDLSKKQKIDSPGIRIYFAAHDSSLDDKATVFLAPTMGDTVHSNNNYDIEALNSSSGGWPPKNY</sequence>